<protein>
    <submittedName>
        <fullName evidence="2">Pr6Pr family membrane protein</fullName>
    </submittedName>
</protein>
<feature type="transmembrane region" description="Helical" evidence="1">
    <location>
        <begin position="133"/>
        <end position="150"/>
    </location>
</feature>
<accession>A0ABU6CI76</accession>
<keyword evidence="1" id="KW-0812">Transmembrane</keyword>
<dbReference type="EMBL" id="JAOZYB010000257">
    <property type="protein sequence ID" value="MEB3963575.1"/>
    <property type="molecule type" value="Genomic_DNA"/>
</dbReference>
<feature type="transmembrane region" description="Helical" evidence="1">
    <location>
        <begin position="87"/>
        <end position="106"/>
    </location>
</feature>
<feature type="transmembrane region" description="Helical" evidence="1">
    <location>
        <begin position="201"/>
        <end position="224"/>
    </location>
</feature>
<reference evidence="2 3" key="1">
    <citation type="submission" date="2022-10" db="EMBL/GenBank/DDBJ databases">
        <authorList>
            <person name="Xie J."/>
            <person name="Shen N."/>
        </authorList>
    </citation>
    <scope>NUCLEOTIDE SEQUENCE [LARGE SCALE GENOMIC DNA]</scope>
    <source>
        <strain evidence="2 3">DSM 41681</strain>
    </source>
</reference>
<dbReference type="NCBIfam" id="NF038065">
    <property type="entry name" value="Pr6Pr"/>
    <property type="match status" value="1"/>
</dbReference>
<evidence type="ECO:0000256" key="1">
    <source>
        <dbReference type="SAM" id="Phobius"/>
    </source>
</evidence>
<feature type="transmembrane region" description="Helical" evidence="1">
    <location>
        <begin position="162"/>
        <end position="181"/>
    </location>
</feature>
<evidence type="ECO:0000313" key="2">
    <source>
        <dbReference type="EMBL" id="MEB3963575.1"/>
    </source>
</evidence>
<feature type="transmembrane region" description="Helical" evidence="1">
    <location>
        <begin position="27"/>
        <end position="48"/>
    </location>
</feature>
<feature type="transmembrane region" description="Helical" evidence="1">
    <location>
        <begin position="54"/>
        <end position="75"/>
    </location>
</feature>
<gene>
    <name evidence="2" type="ORF">OKJ48_25525</name>
</gene>
<dbReference type="InterPro" id="IPR049713">
    <property type="entry name" value="Pr6Pr-like"/>
</dbReference>
<keyword evidence="1" id="KW-0472">Membrane</keyword>
<evidence type="ECO:0000313" key="3">
    <source>
        <dbReference type="Proteomes" id="UP001352223"/>
    </source>
</evidence>
<keyword evidence="3" id="KW-1185">Reference proteome</keyword>
<comment type="caution">
    <text evidence="2">The sequence shown here is derived from an EMBL/GenBank/DDBJ whole genome shotgun (WGS) entry which is preliminary data.</text>
</comment>
<organism evidence="2 3">
    <name type="scientific">Streptomyces kunmingensis</name>
    <dbReference type="NCBI Taxonomy" id="68225"/>
    <lineage>
        <taxon>Bacteria</taxon>
        <taxon>Bacillati</taxon>
        <taxon>Actinomycetota</taxon>
        <taxon>Actinomycetes</taxon>
        <taxon>Kitasatosporales</taxon>
        <taxon>Streptomycetaceae</taxon>
        <taxon>Streptomyces</taxon>
    </lineage>
</organism>
<proteinExistence type="predicted"/>
<name>A0ABU6CI76_9ACTN</name>
<sequence>MIDPRASSARSVPAEAVVPRRRRPLAAAFRTLIALAAATGIIIDLAISDSALRVLSYFTIQSNVLLAIVLALSAVRAVTARRPLPPLITGGALLFICITGLVYHFVLANDASGFSMTDDPDHAVTGARRLSNQLLHTVTPIGAVLDWLLLTRPGTLRLRHAGIWLAYPLAYLGFALVRGAIMTPGTPARYPYPFLDVDAHGYAGVLGNAVIFGLAFYALALLLVTADRFRPRIRGPENRISSQATSPLK</sequence>
<keyword evidence="1" id="KW-1133">Transmembrane helix</keyword>
<dbReference type="RefSeq" id="WP_324771309.1">
    <property type="nucleotide sequence ID" value="NZ_BAAATS010000017.1"/>
</dbReference>
<dbReference type="Proteomes" id="UP001352223">
    <property type="component" value="Unassembled WGS sequence"/>
</dbReference>